<dbReference type="EMBL" id="JAMRDG010000002">
    <property type="protein sequence ID" value="KAJ3684794.1"/>
    <property type="molecule type" value="Genomic_DNA"/>
</dbReference>
<dbReference type="GO" id="GO:0042973">
    <property type="term" value="F:glucan endo-1,3-beta-D-glucosidase activity"/>
    <property type="evidence" value="ECO:0007669"/>
    <property type="project" value="UniProtKB-EC"/>
</dbReference>
<evidence type="ECO:0000256" key="4">
    <source>
        <dbReference type="ARBA" id="ARBA00012780"/>
    </source>
</evidence>
<dbReference type="AlphaFoldDB" id="A0AAD5WAK4"/>
<dbReference type="GO" id="GO:0098552">
    <property type="term" value="C:side of membrane"/>
    <property type="evidence" value="ECO:0007669"/>
    <property type="project" value="UniProtKB-KW"/>
</dbReference>
<dbReference type="PANTHER" id="PTHR32227">
    <property type="entry name" value="GLUCAN ENDO-1,3-BETA-GLUCOSIDASE BG1-RELATED-RELATED"/>
    <property type="match status" value="1"/>
</dbReference>
<comment type="catalytic activity">
    <reaction evidence="1">
        <text>Hydrolysis of (1-&gt;3)-beta-D-glucosidic linkages in (1-&gt;3)-beta-D-glucans.</text>
        <dbReference type="EC" id="3.2.1.39"/>
    </reaction>
</comment>
<evidence type="ECO:0000256" key="18">
    <source>
        <dbReference type="SAM" id="SignalP"/>
    </source>
</evidence>
<keyword evidence="6" id="KW-0336">GPI-anchor</keyword>
<evidence type="ECO:0000256" key="16">
    <source>
        <dbReference type="RuleBase" id="RU004336"/>
    </source>
</evidence>
<keyword evidence="10 17" id="KW-0472">Membrane</keyword>
<dbReference type="FunFam" id="3.20.20.80:FF:000008">
    <property type="entry name" value="Glucan endo-1,3-beta-glucosidase 5"/>
    <property type="match status" value="1"/>
</dbReference>
<dbReference type="Gene3D" id="1.20.58.1040">
    <property type="match status" value="1"/>
</dbReference>
<dbReference type="Pfam" id="PF07983">
    <property type="entry name" value="X8"/>
    <property type="match status" value="1"/>
</dbReference>
<dbReference type="Pfam" id="PF00332">
    <property type="entry name" value="Glyco_hydro_17"/>
    <property type="match status" value="1"/>
</dbReference>
<comment type="subcellular location">
    <subcellularLocation>
        <location evidence="2">Cell membrane</location>
        <topology evidence="2">Lipid-anchor</topology>
        <topology evidence="2">GPI-anchor</topology>
    </subcellularLocation>
</comment>
<sequence length="494" mass="55129">MANHIVLVAFFLLTCYCLSAASAPPNAHTAGLDRIGVNWGTMTSHPINPAIIVDMLQANGIRKVKLFDANPWTMTALGGTHIETMVAIPNDQLSQISTDYSYAKKWISNNVTRYFYDHKVKIRYVAVGNEPFLKSYNDMYINSTFPALKNIQKALDEAGLGTVIKATVPLNADVYNSPNNNPVPSAGEFRLDIRQIMHKIVHYLNHTGAPFVVNIYPFLSLYQNPHFPIDFAFFDGTDKPIIDKGVKYTNVFDANFDMLVWSLKKAGVPNMKIIVGEVGWPTDGDKNANIQNARRFYDGFLQKIAKKVGTPKRPGGMEVYLFGLIDENQKSILPGNFERHWGLFTYDGRPKFAMDLTGTGKDQYLEGAKGVEHLPAQWCVSKKAAEERYYDLPNSINYACQMTDCTALGYNSSCNGLSLLGNASYAFNMYFQMHDQDVRACNFNGLAIITEENPSTHECLFPVQIISGSQKKEAVVFGAPLLVLLISLIYHILV</sequence>
<dbReference type="Proteomes" id="UP001210211">
    <property type="component" value="Unassembled WGS sequence"/>
</dbReference>
<evidence type="ECO:0000259" key="19">
    <source>
        <dbReference type="SMART" id="SM00768"/>
    </source>
</evidence>
<feature type="transmembrane region" description="Helical" evidence="17">
    <location>
        <begin position="474"/>
        <end position="493"/>
    </location>
</feature>
<dbReference type="Gene3D" id="3.20.20.80">
    <property type="entry name" value="Glycosidases"/>
    <property type="match status" value="1"/>
</dbReference>
<keyword evidence="14 16" id="KW-0326">Glycosidase</keyword>
<dbReference type="PROSITE" id="PS00587">
    <property type="entry name" value="GLYCOSYL_HYDROL_F17"/>
    <property type="match status" value="1"/>
</dbReference>
<dbReference type="GO" id="GO:0005886">
    <property type="term" value="C:plasma membrane"/>
    <property type="evidence" value="ECO:0007669"/>
    <property type="project" value="UniProtKB-SubCell"/>
</dbReference>
<keyword evidence="13" id="KW-0449">Lipoprotein</keyword>
<evidence type="ECO:0000256" key="5">
    <source>
        <dbReference type="ARBA" id="ARBA00022475"/>
    </source>
</evidence>
<dbReference type="SMART" id="SM00768">
    <property type="entry name" value="X8"/>
    <property type="match status" value="1"/>
</dbReference>
<keyword evidence="11" id="KW-1015">Disulfide bond</keyword>
<evidence type="ECO:0000256" key="2">
    <source>
        <dbReference type="ARBA" id="ARBA00004609"/>
    </source>
</evidence>
<keyword evidence="21" id="KW-1185">Reference proteome</keyword>
<evidence type="ECO:0000256" key="8">
    <source>
        <dbReference type="ARBA" id="ARBA00022801"/>
    </source>
</evidence>
<evidence type="ECO:0000256" key="14">
    <source>
        <dbReference type="ARBA" id="ARBA00023295"/>
    </source>
</evidence>
<gene>
    <name evidence="20" type="ORF">LUZ61_013958</name>
</gene>
<keyword evidence="7 18" id="KW-0732">Signal</keyword>
<keyword evidence="17" id="KW-1133">Transmembrane helix</keyword>
<dbReference type="InterPro" id="IPR044965">
    <property type="entry name" value="Glyco_hydro_17_plant"/>
</dbReference>
<dbReference type="InterPro" id="IPR000490">
    <property type="entry name" value="Glyco_hydro_17"/>
</dbReference>
<evidence type="ECO:0000256" key="10">
    <source>
        <dbReference type="ARBA" id="ARBA00023136"/>
    </source>
</evidence>
<evidence type="ECO:0000313" key="20">
    <source>
        <dbReference type="EMBL" id="KAJ3684794.1"/>
    </source>
</evidence>
<name>A0AAD5WAK4_9POAL</name>
<evidence type="ECO:0000256" key="1">
    <source>
        <dbReference type="ARBA" id="ARBA00000382"/>
    </source>
</evidence>
<dbReference type="EC" id="3.2.1.39" evidence="4"/>
<keyword evidence="12" id="KW-0325">Glycoprotein</keyword>
<keyword evidence="5" id="KW-1003">Cell membrane</keyword>
<feature type="signal peptide" evidence="18">
    <location>
        <begin position="1"/>
        <end position="21"/>
    </location>
</feature>
<evidence type="ECO:0000256" key="13">
    <source>
        <dbReference type="ARBA" id="ARBA00023288"/>
    </source>
</evidence>
<dbReference type="FunFam" id="1.20.58.1040:FF:000002">
    <property type="entry name" value="Glucan endo-1,3-beta-glucosidase 8"/>
    <property type="match status" value="1"/>
</dbReference>
<keyword evidence="8 16" id="KW-0378">Hydrolase</keyword>
<organism evidence="20 21">
    <name type="scientific">Rhynchospora tenuis</name>
    <dbReference type="NCBI Taxonomy" id="198213"/>
    <lineage>
        <taxon>Eukaryota</taxon>
        <taxon>Viridiplantae</taxon>
        <taxon>Streptophyta</taxon>
        <taxon>Embryophyta</taxon>
        <taxon>Tracheophyta</taxon>
        <taxon>Spermatophyta</taxon>
        <taxon>Magnoliopsida</taxon>
        <taxon>Liliopsida</taxon>
        <taxon>Poales</taxon>
        <taxon>Cyperaceae</taxon>
        <taxon>Cyperoideae</taxon>
        <taxon>Rhynchosporeae</taxon>
        <taxon>Rhynchospora</taxon>
    </lineage>
</organism>
<dbReference type="GO" id="GO:0005975">
    <property type="term" value="P:carbohydrate metabolic process"/>
    <property type="evidence" value="ECO:0007669"/>
    <property type="project" value="InterPro"/>
</dbReference>
<evidence type="ECO:0000256" key="3">
    <source>
        <dbReference type="ARBA" id="ARBA00008773"/>
    </source>
</evidence>
<evidence type="ECO:0000256" key="15">
    <source>
        <dbReference type="RuleBase" id="RU004335"/>
    </source>
</evidence>
<evidence type="ECO:0000256" key="17">
    <source>
        <dbReference type="SAM" id="Phobius"/>
    </source>
</evidence>
<keyword evidence="9" id="KW-0611">Plant defense</keyword>
<dbReference type="GO" id="GO:0006952">
    <property type="term" value="P:defense response"/>
    <property type="evidence" value="ECO:0007669"/>
    <property type="project" value="UniProtKB-KW"/>
</dbReference>
<evidence type="ECO:0000256" key="11">
    <source>
        <dbReference type="ARBA" id="ARBA00023157"/>
    </source>
</evidence>
<feature type="domain" description="X8" evidence="19">
    <location>
        <begin position="377"/>
        <end position="461"/>
    </location>
</feature>
<comment type="similarity">
    <text evidence="3 15">Belongs to the glycosyl hydrolase 17 family.</text>
</comment>
<evidence type="ECO:0000256" key="9">
    <source>
        <dbReference type="ARBA" id="ARBA00022821"/>
    </source>
</evidence>
<dbReference type="InterPro" id="IPR017853">
    <property type="entry name" value="GH"/>
</dbReference>
<accession>A0AAD5WAK4</accession>
<evidence type="ECO:0000256" key="7">
    <source>
        <dbReference type="ARBA" id="ARBA00022729"/>
    </source>
</evidence>
<evidence type="ECO:0000313" key="21">
    <source>
        <dbReference type="Proteomes" id="UP001210211"/>
    </source>
</evidence>
<comment type="caution">
    <text evidence="20">The sequence shown here is derived from an EMBL/GenBank/DDBJ whole genome shotgun (WGS) entry which is preliminary data.</text>
</comment>
<dbReference type="SUPFAM" id="SSF51445">
    <property type="entry name" value="(Trans)glycosidases"/>
    <property type="match status" value="1"/>
</dbReference>
<feature type="chain" id="PRO_5041908603" description="glucan endo-1,3-beta-D-glucosidase" evidence="18">
    <location>
        <begin position="22"/>
        <end position="494"/>
    </location>
</feature>
<protein>
    <recommendedName>
        <fullName evidence="4">glucan endo-1,3-beta-D-glucosidase</fullName>
        <ecNumber evidence="4">3.2.1.39</ecNumber>
    </recommendedName>
</protein>
<dbReference type="InterPro" id="IPR012946">
    <property type="entry name" value="X8"/>
</dbReference>
<reference evidence="20 21" key="1">
    <citation type="journal article" date="2022" name="Cell">
        <title>Repeat-based holocentromeres influence genome architecture and karyotype evolution.</title>
        <authorList>
            <person name="Hofstatter P.G."/>
            <person name="Thangavel G."/>
            <person name="Lux T."/>
            <person name="Neumann P."/>
            <person name="Vondrak T."/>
            <person name="Novak P."/>
            <person name="Zhang M."/>
            <person name="Costa L."/>
            <person name="Castellani M."/>
            <person name="Scott A."/>
            <person name="Toegelov H."/>
            <person name="Fuchs J."/>
            <person name="Mata-Sucre Y."/>
            <person name="Dias Y."/>
            <person name="Vanzela A.L.L."/>
            <person name="Huettel B."/>
            <person name="Almeida C.C.S."/>
            <person name="Simkova H."/>
            <person name="Souza G."/>
            <person name="Pedrosa-Harand A."/>
            <person name="Macas J."/>
            <person name="Mayer K.F.X."/>
            <person name="Houben A."/>
            <person name="Marques A."/>
        </authorList>
    </citation>
    <scope>NUCLEOTIDE SEQUENCE [LARGE SCALE GENOMIC DNA]</scope>
    <source>
        <strain evidence="20">RhyTen1mFocal</strain>
    </source>
</reference>
<keyword evidence="17" id="KW-0812">Transmembrane</keyword>
<evidence type="ECO:0000256" key="6">
    <source>
        <dbReference type="ARBA" id="ARBA00022622"/>
    </source>
</evidence>
<evidence type="ECO:0000256" key="12">
    <source>
        <dbReference type="ARBA" id="ARBA00023180"/>
    </source>
</evidence>
<proteinExistence type="inferred from homology"/>